<dbReference type="OrthoDB" id="8300170at2759"/>
<dbReference type="Pfam" id="PF02878">
    <property type="entry name" value="PGM_PMM_I"/>
    <property type="match status" value="1"/>
</dbReference>
<dbReference type="Proteomes" id="UP000092993">
    <property type="component" value="Unassembled WGS sequence"/>
</dbReference>
<comment type="similarity">
    <text evidence="1">Belongs to the phosphohexose mutase family.</text>
</comment>
<dbReference type="InterPro" id="IPR005844">
    <property type="entry name" value="A-D-PHexomutase_a/b/a-I"/>
</dbReference>
<dbReference type="PANTHER" id="PTHR45745">
    <property type="entry name" value="PHOSPHOMANNOMUTASE 45A"/>
    <property type="match status" value="1"/>
</dbReference>
<feature type="domain" description="Alpha-D-phosphohexomutase alpha/beta/alpha" evidence="5">
    <location>
        <begin position="45"/>
        <end position="133"/>
    </location>
</feature>
<keyword evidence="7" id="KW-1185">Reference proteome</keyword>
<dbReference type="InterPro" id="IPR016055">
    <property type="entry name" value="A-D-PHexomutase_a/b/a-I/II/III"/>
</dbReference>
<evidence type="ECO:0000256" key="4">
    <source>
        <dbReference type="ARBA" id="ARBA00023235"/>
    </source>
</evidence>
<dbReference type="OMA" id="CALYSDI"/>
<dbReference type="GO" id="GO:0005634">
    <property type="term" value="C:nucleus"/>
    <property type="evidence" value="ECO:0007669"/>
    <property type="project" value="TreeGrafter"/>
</dbReference>
<dbReference type="GO" id="GO:0006166">
    <property type="term" value="P:purine ribonucleoside salvage"/>
    <property type="evidence" value="ECO:0007669"/>
    <property type="project" value="TreeGrafter"/>
</dbReference>
<dbReference type="EMBL" id="LUGG01000004">
    <property type="protein sequence ID" value="OBZ75866.1"/>
    <property type="molecule type" value="Genomic_DNA"/>
</dbReference>
<dbReference type="Gene3D" id="3.40.120.10">
    <property type="entry name" value="Alpha-D-Glucose-1,6-Bisphosphate, subunit A, domain 3"/>
    <property type="match status" value="1"/>
</dbReference>
<evidence type="ECO:0000259" key="5">
    <source>
        <dbReference type="Pfam" id="PF02878"/>
    </source>
</evidence>
<dbReference type="AlphaFoldDB" id="A0A1C7MHL3"/>
<gene>
    <name evidence="6" type="ORF">A0H81_04587</name>
</gene>
<dbReference type="GO" id="GO:0008973">
    <property type="term" value="F:phosphopentomutase activity"/>
    <property type="evidence" value="ECO:0007669"/>
    <property type="project" value="TreeGrafter"/>
</dbReference>
<dbReference type="STRING" id="5627.A0A1C7MHL3"/>
<evidence type="ECO:0000313" key="6">
    <source>
        <dbReference type="EMBL" id="OBZ75866.1"/>
    </source>
</evidence>
<evidence type="ECO:0000256" key="1">
    <source>
        <dbReference type="ARBA" id="ARBA00010231"/>
    </source>
</evidence>
<protein>
    <recommendedName>
        <fullName evidence="5">Alpha-D-phosphohexomutase alpha/beta/alpha domain-containing protein</fullName>
    </recommendedName>
</protein>
<dbReference type="PANTHER" id="PTHR45745:SF1">
    <property type="entry name" value="PHOSPHOGLUCOMUTASE 2B-RELATED"/>
    <property type="match status" value="1"/>
</dbReference>
<keyword evidence="3" id="KW-0460">Magnesium</keyword>
<sequence length="153" mass="17351">MMSSLDALVDEWLRLDRNESTRTEILKLLDAGETVELEKRMRVRIQFGTAGLRGRMEAGWSRMNDLIVIQASQGLCAYALKHVESAASRGVVIGYDHRHNSHRWAMLTAAAFINQNVRVYLSRGVVHTPIKAFESSLWCHDNRKSQPKGIFSP</sequence>
<keyword evidence="4" id="KW-0413">Isomerase</keyword>
<evidence type="ECO:0000256" key="3">
    <source>
        <dbReference type="ARBA" id="ARBA00022842"/>
    </source>
</evidence>
<name>A0A1C7MHL3_GRIFR</name>
<accession>A0A1C7MHL3</accession>
<proteinExistence type="inferred from homology"/>
<keyword evidence="2" id="KW-0479">Metal-binding</keyword>
<dbReference type="GO" id="GO:0005975">
    <property type="term" value="P:carbohydrate metabolic process"/>
    <property type="evidence" value="ECO:0007669"/>
    <property type="project" value="InterPro"/>
</dbReference>
<evidence type="ECO:0000256" key="2">
    <source>
        <dbReference type="ARBA" id="ARBA00022723"/>
    </source>
</evidence>
<organism evidence="6 7">
    <name type="scientific">Grifola frondosa</name>
    <name type="common">Maitake</name>
    <name type="synonym">Polyporus frondosus</name>
    <dbReference type="NCBI Taxonomy" id="5627"/>
    <lineage>
        <taxon>Eukaryota</taxon>
        <taxon>Fungi</taxon>
        <taxon>Dikarya</taxon>
        <taxon>Basidiomycota</taxon>
        <taxon>Agaricomycotina</taxon>
        <taxon>Agaricomycetes</taxon>
        <taxon>Polyporales</taxon>
        <taxon>Grifolaceae</taxon>
        <taxon>Grifola</taxon>
    </lineage>
</organism>
<comment type="caution">
    <text evidence="6">The sequence shown here is derived from an EMBL/GenBank/DDBJ whole genome shotgun (WGS) entry which is preliminary data.</text>
</comment>
<dbReference type="SUPFAM" id="SSF53738">
    <property type="entry name" value="Phosphoglucomutase, first 3 domains"/>
    <property type="match status" value="1"/>
</dbReference>
<evidence type="ECO:0000313" key="7">
    <source>
        <dbReference type="Proteomes" id="UP000092993"/>
    </source>
</evidence>
<dbReference type="GO" id="GO:0046872">
    <property type="term" value="F:metal ion binding"/>
    <property type="evidence" value="ECO:0007669"/>
    <property type="project" value="UniProtKB-KW"/>
</dbReference>
<reference evidence="6 7" key="1">
    <citation type="submission" date="2016-03" db="EMBL/GenBank/DDBJ databases">
        <title>Whole genome sequencing of Grifola frondosa 9006-11.</title>
        <authorList>
            <person name="Min B."/>
            <person name="Park H."/>
            <person name="Kim J.-G."/>
            <person name="Cho H."/>
            <person name="Oh Y.-L."/>
            <person name="Kong W.-S."/>
            <person name="Choi I.-G."/>
        </authorList>
    </citation>
    <scope>NUCLEOTIDE SEQUENCE [LARGE SCALE GENOMIC DNA]</scope>
    <source>
        <strain evidence="6 7">9006-11</strain>
    </source>
</reference>